<dbReference type="PANTHER" id="PTHR22899:SF0">
    <property type="entry name" value="F-BOX ASSOCIATED DOMAIN-CONTAINING PROTEIN-RELATED"/>
    <property type="match status" value="1"/>
</dbReference>
<dbReference type="FunCoup" id="E3MG15">
    <property type="interactions" value="1104"/>
</dbReference>
<feature type="domain" description="F-box" evidence="1">
    <location>
        <begin position="2"/>
        <end position="52"/>
    </location>
</feature>
<dbReference type="OrthoDB" id="5890869at2759"/>
<evidence type="ECO:0000313" key="3">
    <source>
        <dbReference type="Proteomes" id="UP000008281"/>
    </source>
</evidence>
<protein>
    <recommendedName>
        <fullName evidence="1">F-box domain-containing protein</fullName>
    </recommendedName>
</protein>
<dbReference type="EMBL" id="DS268442">
    <property type="protein sequence ID" value="EFP01296.1"/>
    <property type="molecule type" value="Genomic_DNA"/>
</dbReference>
<reference evidence="2" key="1">
    <citation type="submission" date="2007-07" db="EMBL/GenBank/DDBJ databases">
        <title>PCAP assembly of the Caenorhabditis remanei genome.</title>
        <authorList>
            <consortium name="The Caenorhabditis remanei Sequencing Consortium"/>
            <person name="Wilson R.K."/>
        </authorList>
    </citation>
    <scope>NUCLEOTIDE SEQUENCE [LARGE SCALE GENOMIC DNA]</scope>
    <source>
        <strain evidence="2">PB4641</strain>
    </source>
</reference>
<dbReference type="InterPro" id="IPR053222">
    <property type="entry name" value="Zygotic_Embryogenesis-Asso"/>
</dbReference>
<organism evidence="3">
    <name type="scientific">Caenorhabditis remanei</name>
    <name type="common">Caenorhabditis vulgaris</name>
    <dbReference type="NCBI Taxonomy" id="31234"/>
    <lineage>
        <taxon>Eukaryota</taxon>
        <taxon>Metazoa</taxon>
        <taxon>Ecdysozoa</taxon>
        <taxon>Nematoda</taxon>
        <taxon>Chromadorea</taxon>
        <taxon>Rhabditida</taxon>
        <taxon>Rhabditina</taxon>
        <taxon>Rhabditomorpha</taxon>
        <taxon>Rhabditoidea</taxon>
        <taxon>Rhabditidae</taxon>
        <taxon>Peloderinae</taxon>
        <taxon>Caenorhabditis</taxon>
    </lineage>
</organism>
<dbReference type="OMA" id="PRMERIC"/>
<evidence type="ECO:0000259" key="1">
    <source>
        <dbReference type="PROSITE" id="PS50181"/>
    </source>
</evidence>
<dbReference type="InParanoid" id="E3MG15"/>
<dbReference type="InterPro" id="IPR012885">
    <property type="entry name" value="F-box_Sdz-33"/>
</dbReference>
<dbReference type="AlphaFoldDB" id="E3MG15"/>
<dbReference type="Pfam" id="PF07735">
    <property type="entry name" value="FBA_2"/>
    <property type="match status" value="1"/>
</dbReference>
<dbReference type="STRING" id="31234.E3MG15"/>
<name>E3MG15_CAERE</name>
<dbReference type="InterPro" id="IPR001810">
    <property type="entry name" value="F-box_dom"/>
</dbReference>
<evidence type="ECO:0000313" key="2">
    <source>
        <dbReference type="EMBL" id="EFP01296.1"/>
    </source>
</evidence>
<proteinExistence type="predicted"/>
<keyword evidence="3" id="KW-1185">Reference proteome</keyword>
<gene>
    <name evidence="2" type="ORF">CRE_24438</name>
</gene>
<dbReference type="eggNOG" id="ENOG502RAXY">
    <property type="taxonomic scope" value="Eukaryota"/>
</dbReference>
<dbReference type="HOGENOM" id="CLU_028840_1_3_1"/>
<dbReference type="Proteomes" id="UP000008281">
    <property type="component" value="Unassembled WGS sequence"/>
</dbReference>
<dbReference type="PROSITE" id="PS50181">
    <property type="entry name" value="FBOX"/>
    <property type="match status" value="2"/>
</dbReference>
<feature type="domain" description="F-box" evidence="1">
    <location>
        <begin position="92"/>
        <end position="139"/>
    </location>
</feature>
<dbReference type="PANTHER" id="PTHR22899">
    <property type="entry name" value="CYCLIN-RELATED F-BOX FAMILY"/>
    <property type="match status" value="1"/>
</dbReference>
<dbReference type="Pfam" id="PF00646">
    <property type="entry name" value="F-box"/>
    <property type="match status" value="1"/>
</dbReference>
<sequence>MTLHLINLPSNVIRLVTQMMTSNELYNLWSLSKKTKKTVKPLYPRHTHVQRILNNDLVLFNMSLREEYFKRNLNRRTETLTFTYPPAMMTSRFPLFNLPDKVILHVIKSMNYDEILFLSFLSKRLKETVTSLNIESTQVSVSITRRVRIYISIGRQFLADLQFSSSKSLSSRTELWLLFEKNSQLTNYWISKGLSIKKWFDHTKTVFHFSKIYIRFGEDSTTFDINEIRDTFNNCYEIWISDDSSSEAHVMSILINFPTEILSLSNDLFESGKPPNEVLIQNYDELAIEPSLPSTITLDDLLMMNSRYIEVSELVITEKDVNRFIKHWTKGSNPRMERICISFKDYRPTDKDLVLRDLSYVKLPADQKRYFKHNKCWYRVETVYGGVDIWRRDGTLATITFGEVSDVFSMFVWHPHCVTDRN</sequence>
<accession>E3MG15</accession>